<evidence type="ECO:0000256" key="1">
    <source>
        <dbReference type="ARBA" id="ARBA00010754"/>
    </source>
</evidence>
<evidence type="ECO:0000256" key="4">
    <source>
        <dbReference type="PIRNR" id="PIRNR037610"/>
    </source>
</evidence>
<proteinExistence type="inferred from homology"/>
<dbReference type="GO" id="GO:0030133">
    <property type="term" value="C:transport vesicle"/>
    <property type="evidence" value="ECO:0007669"/>
    <property type="project" value="InterPro"/>
</dbReference>
<organism evidence="7 8">
    <name type="scientific">Pogona vitticeps</name>
    <name type="common">central bearded dragon</name>
    <dbReference type="NCBI Taxonomy" id="103695"/>
    <lineage>
        <taxon>Eukaryota</taxon>
        <taxon>Metazoa</taxon>
        <taxon>Chordata</taxon>
        <taxon>Craniata</taxon>
        <taxon>Vertebrata</taxon>
        <taxon>Euteleostomi</taxon>
        <taxon>Lepidosauria</taxon>
        <taxon>Squamata</taxon>
        <taxon>Bifurcata</taxon>
        <taxon>Unidentata</taxon>
        <taxon>Episquamata</taxon>
        <taxon>Toxicofera</taxon>
        <taxon>Iguania</taxon>
        <taxon>Acrodonta</taxon>
        <taxon>Agamidae</taxon>
        <taxon>Amphibolurinae</taxon>
        <taxon>Pogona</taxon>
    </lineage>
</organism>
<sequence>MTSAGSAIGSPNKIGEPTLSGSGTKKRDSLGSSPAHAIAKDVGEIYSRILDHRAVIQGEIRYFIKEFEEKRGLRELRVLENLKNTVFEANAETLPKCEEVMHGNLNEALRRLHIANEMISRLQQREQENLQLQTEKLVTGETQRRAQWEEFMKEQQNIKVVVDEEHTKAMERLKEQYDAMEKDLAKYAA</sequence>
<dbReference type="PIRSF" id="PIRSF037610">
    <property type="entry name" value="BLOC-1_complex_muted_subunit"/>
    <property type="match status" value="1"/>
</dbReference>
<protein>
    <recommendedName>
        <fullName evidence="2 4">Biogenesis of lysosome-related organelles complex 1 subunit 5</fullName>
        <shortName evidence="4">BLOC-1 subunit 5</shortName>
    </recommendedName>
    <alternativeName>
        <fullName evidence="3 4">Protein Muted homolog</fullName>
    </alternativeName>
</protein>
<dbReference type="Pfam" id="PF14942">
    <property type="entry name" value="Muted"/>
    <property type="match status" value="1"/>
</dbReference>
<keyword evidence="7" id="KW-1185">Reference proteome</keyword>
<dbReference type="RefSeq" id="XP_020652786.2">
    <property type="nucleotide sequence ID" value="XM_020797127.2"/>
</dbReference>
<dbReference type="PANTHER" id="PTHR31784">
    <property type="entry name" value="BIOGENESIS OF LYSOSOME-RELATED ORGANELLES COMPLEX 1 SUBUNIT 5"/>
    <property type="match status" value="1"/>
</dbReference>
<dbReference type="GeneID" id="110080869"/>
<dbReference type="GO" id="GO:0031083">
    <property type="term" value="C:BLOC-1 complex"/>
    <property type="evidence" value="ECO:0007669"/>
    <property type="project" value="InterPro"/>
</dbReference>
<dbReference type="KEGG" id="pvt:110080869"/>
<evidence type="ECO:0000256" key="6">
    <source>
        <dbReference type="SAM" id="MobiDB-lite"/>
    </source>
</evidence>
<dbReference type="FunCoup" id="A0A6J0TW62">
    <property type="interactions" value="466"/>
</dbReference>
<evidence type="ECO:0000256" key="2">
    <source>
        <dbReference type="ARBA" id="ARBA00019580"/>
    </source>
</evidence>
<evidence type="ECO:0000313" key="7">
    <source>
        <dbReference type="Proteomes" id="UP001652642"/>
    </source>
</evidence>
<comment type="function">
    <text evidence="4">Component of the BLOC-1 complex, a complex that is required for normal biogenesis of lysosome-related organelles (LRO).</text>
</comment>
<gene>
    <name evidence="8" type="primary">BLOC1S5</name>
</gene>
<comment type="similarity">
    <text evidence="1 4">Belongs to the BLOC1S5 family.</text>
</comment>
<evidence type="ECO:0000256" key="5">
    <source>
        <dbReference type="SAM" id="Coils"/>
    </source>
</evidence>
<name>A0A6J0TW62_9SAUR</name>
<feature type="coiled-coil region" evidence="5">
    <location>
        <begin position="105"/>
        <end position="135"/>
    </location>
</feature>
<feature type="region of interest" description="Disordered" evidence="6">
    <location>
        <begin position="1"/>
        <end position="34"/>
    </location>
</feature>
<accession>A0A6J0TW62</accession>
<reference evidence="8" key="1">
    <citation type="submission" date="2025-08" db="UniProtKB">
        <authorList>
            <consortium name="RefSeq"/>
        </authorList>
    </citation>
    <scope>IDENTIFICATION</scope>
</reference>
<dbReference type="OrthoDB" id="18964at2759"/>
<dbReference type="AlphaFoldDB" id="A0A6J0TW62"/>
<dbReference type="InParanoid" id="A0A6J0TW62"/>
<evidence type="ECO:0000313" key="8">
    <source>
        <dbReference type="RefSeq" id="XP_020652786.2"/>
    </source>
</evidence>
<dbReference type="Proteomes" id="UP001652642">
    <property type="component" value="Chromosome 4"/>
</dbReference>
<keyword evidence="5" id="KW-0175">Coiled coil</keyword>
<evidence type="ECO:0000256" key="3">
    <source>
        <dbReference type="ARBA" id="ARBA00031992"/>
    </source>
</evidence>
<dbReference type="InterPro" id="IPR017243">
    <property type="entry name" value="Bloc1s5"/>
</dbReference>
<dbReference type="PANTHER" id="PTHR31784:SF2">
    <property type="entry name" value="BIOGENESIS OF LYSOSOME-RELATED ORGANELLES COMPLEX 1 SUBUNIT 5"/>
    <property type="match status" value="1"/>
</dbReference>
<dbReference type="CTD" id="63915"/>